<dbReference type="GO" id="GO:1901264">
    <property type="term" value="P:carbohydrate derivative transport"/>
    <property type="evidence" value="ECO:0007669"/>
    <property type="project" value="TreeGrafter"/>
</dbReference>
<dbReference type="InterPro" id="IPR003352">
    <property type="entry name" value="PTS_EIIC"/>
</dbReference>
<evidence type="ECO:0000313" key="11">
    <source>
        <dbReference type="EMBL" id="CZQ89657.1"/>
    </source>
</evidence>
<dbReference type="STRING" id="140314.SAMN04488076_1125"/>
<dbReference type="GO" id="GO:0005886">
    <property type="term" value="C:plasma membrane"/>
    <property type="evidence" value="ECO:0007669"/>
    <property type="project" value="UniProtKB-SubCell"/>
</dbReference>
<reference evidence="11 12" key="1">
    <citation type="submission" date="2016-02" db="EMBL/GenBank/DDBJ databases">
        <authorList>
            <person name="Wen L."/>
            <person name="He K."/>
            <person name="Yang H."/>
        </authorList>
    </citation>
    <scope>NUCLEOTIDE SEQUENCE [LARGE SCALE GENOMIC DNA]</scope>
    <source>
        <strain evidence="11">Trichococcus palustris</strain>
    </source>
</reference>
<dbReference type="PIRSF" id="PIRSF006351">
    <property type="entry name" value="PTS_EIIC-Cellobiose"/>
    <property type="match status" value="1"/>
</dbReference>
<dbReference type="PANTHER" id="PTHR33989">
    <property type="match status" value="1"/>
</dbReference>
<evidence type="ECO:0000256" key="2">
    <source>
        <dbReference type="ARBA" id="ARBA00022448"/>
    </source>
</evidence>
<feature type="transmembrane region" description="Helical" evidence="9">
    <location>
        <begin position="338"/>
        <end position="363"/>
    </location>
</feature>
<evidence type="ECO:0000256" key="5">
    <source>
        <dbReference type="ARBA" id="ARBA00022692"/>
    </source>
</evidence>
<dbReference type="GO" id="GO:0008982">
    <property type="term" value="F:protein-N(PI)-phosphohistidine-sugar phosphotransferase activity"/>
    <property type="evidence" value="ECO:0007669"/>
    <property type="project" value="UniProtKB-UniRule"/>
</dbReference>
<feature type="transmembrane region" description="Helical" evidence="9">
    <location>
        <begin position="257"/>
        <end position="276"/>
    </location>
</feature>
<dbReference type="InterPro" id="IPR051088">
    <property type="entry name" value="PTS_Sugar-EIIC/EIIB"/>
</dbReference>
<organism evidence="11 12">
    <name type="scientific">Trichococcus palustris</name>
    <dbReference type="NCBI Taxonomy" id="140314"/>
    <lineage>
        <taxon>Bacteria</taxon>
        <taxon>Bacillati</taxon>
        <taxon>Bacillota</taxon>
        <taxon>Bacilli</taxon>
        <taxon>Lactobacillales</taxon>
        <taxon>Carnobacteriaceae</taxon>
        <taxon>Trichococcus</taxon>
    </lineage>
</organism>
<evidence type="ECO:0000256" key="1">
    <source>
        <dbReference type="ARBA" id="ARBA00004651"/>
    </source>
</evidence>
<keyword evidence="7 8" id="KW-0472">Membrane</keyword>
<keyword evidence="4 8" id="KW-0762">Sugar transport</keyword>
<feature type="transmembrane region" description="Helical" evidence="9">
    <location>
        <begin position="32"/>
        <end position="53"/>
    </location>
</feature>
<evidence type="ECO:0000256" key="7">
    <source>
        <dbReference type="ARBA" id="ARBA00023136"/>
    </source>
</evidence>
<feature type="transmembrane region" description="Helical" evidence="9">
    <location>
        <begin position="180"/>
        <end position="200"/>
    </location>
</feature>
<feature type="transmembrane region" description="Helical" evidence="9">
    <location>
        <begin position="136"/>
        <end position="159"/>
    </location>
</feature>
<evidence type="ECO:0000313" key="12">
    <source>
        <dbReference type="Proteomes" id="UP000242754"/>
    </source>
</evidence>
<accession>A0A143YIC7</accession>
<keyword evidence="3 8" id="KW-1003">Cell membrane</keyword>
<dbReference type="OrthoDB" id="1550290at2"/>
<keyword evidence="12" id="KW-1185">Reference proteome</keyword>
<dbReference type="PANTHER" id="PTHR33989:SF11">
    <property type="entry name" value="LICHENAN PERMEASE IIC COMPONENT"/>
    <property type="match status" value="1"/>
</dbReference>
<dbReference type="InterPro" id="IPR004501">
    <property type="entry name" value="PTS_EIIC_3"/>
</dbReference>
<dbReference type="NCBIfam" id="TIGR00410">
    <property type="entry name" value="lacE"/>
    <property type="match status" value="1"/>
</dbReference>
<protein>
    <recommendedName>
        <fullName evidence="8">Permease IIC component</fullName>
    </recommendedName>
</protein>
<dbReference type="RefSeq" id="WP_087032445.1">
    <property type="nucleotide sequence ID" value="NZ_FJNE01000003.1"/>
</dbReference>
<name>A0A143YIC7_9LACT</name>
<keyword evidence="5 9" id="KW-0812">Transmembrane</keyword>
<feature type="transmembrane region" description="Helical" evidence="9">
    <location>
        <begin position="73"/>
        <end position="92"/>
    </location>
</feature>
<evidence type="ECO:0000256" key="6">
    <source>
        <dbReference type="ARBA" id="ARBA00022989"/>
    </source>
</evidence>
<dbReference type="Proteomes" id="UP000242754">
    <property type="component" value="Unassembled WGS sequence"/>
</dbReference>
<evidence type="ECO:0000256" key="3">
    <source>
        <dbReference type="ARBA" id="ARBA00022475"/>
    </source>
</evidence>
<dbReference type="GO" id="GO:0009401">
    <property type="term" value="P:phosphoenolpyruvate-dependent sugar phosphotransferase system"/>
    <property type="evidence" value="ECO:0007669"/>
    <property type="project" value="InterPro"/>
</dbReference>
<dbReference type="InterPro" id="IPR004796">
    <property type="entry name" value="PTS_IIC_cello"/>
</dbReference>
<dbReference type="AlphaFoldDB" id="A0A143YIC7"/>
<feature type="transmembrane region" description="Helical" evidence="9">
    <location>
        <begin position="288"/>
        <end position="308"/>
    </location>
</feature>
<comment type="function">
    <text evidence="8">The phosphoenolpyruvate-dependent sugar phosphotransferase system (PTS), a major carbohydrate active -transport system, catalyzes the phosphorylation of incoming sugar substrates concomitant with their translocation across the cell membrane.</text>
</comment>
<dbReference type="Pfam" id="PF02378">
    <property type="entry name" value="PTS_EIIC"/>
    <property type="match status" value="1"/>
</dbReference>
<dbReference type="PROSITE" id="PS51105">
    <property type="entry name" value="PTS_EIIC_TYPE_3"/>
    <property type="match status" value="1"/>
</dbReference>
<keyword evidence="2 8" id="KW-0813">Transport</keyword>
<feature type="transmembrane region" description="Helical" evidence="9">
    <location>
        <begin position="383"/>
        <end position="412"/>
    </location>
</feature>
<evidence type="ECO:0000256" key="9">
    <source>
        <dbReference type="SAM" id="Phobius"/>
    </source>
</evidence>
<feature type="transmembrane region" description="Helical" evidence="9">
    <location>
        <begin position="104"/>
        <end position="124"/>
    </location>
</feature>
<proteinExistence type="predicted"/>
<feature type="transmembrane region" description="Helical" evidence="9">
    <location>
        <begin position="220"/>
        <end position="245"/>
    </location>
</feature>
<comment type="subcellular location">
    <subcellularLocation>
        <location evidence="1">Cell membrane</location>
        <topology evidence="1">Multi-pass membrane protein</topology>
    </subcellularLocation>
</comment>
<sequence length="440" mass="47720">MDKLLQILEDKLTPIAVKLEQNRYLTAVKNSFMAAMPLLIIGSFFILLAYLPINAYTEFMLNTFGSDWQRMFTIPNNISMAMMTVYVVVGIGNELAQSYGLDRMAGIFAALASFFVVTPMHPFADDTLGIGIPLGNLGAAGLFVGILIAIISVEIIRFTEKMGWKIKMPDSVPQNVSKSFSSLIPVALVIVIFNLVRIGFEQTSYGDVQTFIFNNLQTPLTALGSTLPATIVVLIIEGVLWSFGLHGANIVGSVMQPVWLTLTAENATAVAAGQAIPHIVNYQFYSNFVKVGGSGATFGLCLLLLFAAKSKQFKALGKLSIGPEIFTINESIIFGMPIVLNPIMIVPFLLTPLVLCIVAYVAMSTGLVPYTNGVNIPWTTPPVISGFLVSGWRGAALNIVQIALSAAIYFPFFKVADNLAVKEELENEEVQQLQMDAVEA</sequence>
<evidence type="ECO:0000259" key="10">
    <source>
        <dbReference type="PROSITE" id="PS51105"/>
    </source>
</evidence>
<feature type="domain" description="PTS EIIC type-3" evidence="10">
    <location>
        <begin position="8"/>
        <end position="412"/>
    </location>
</feature>
<gene>
    <name evidence="11" type="ORF">Tpal_1161</name>
</gene>
<keyword evidence="11" id="KW-0808">Transferase</keyword>
<keyword evidence="6 9" id="KW-1133">Transmembrane helix</keyword>
<dbReference type="EMBL" id="FJNE01000003">
    <property type="protein sequence ID" value="CZQ89657.1"/>
    <property type="molecule type" value="Genomic_DNA"/>
</dbReference>
<evidence type="ECO:0000256" key="8">
    <source>
        <dbReference type="PIRNR" id="PIRNR006351"/>
    </source>
</evidence>
<evidence type="ECO:0000256" key="4">
    <source>
        <dbReference type="ARBA" id="ARBA00022597"/>
    </source>
</evidence>